<name>A0A0G1QGI1_9BACT</name>
<dbReference type="PROSITE" id="PS50893">
    <property type="entry name" value="ABC_TRANSPORTER_2"/>
    <property type="match status" value="1"/>
</dbReference>
<dbReference type="InterPro" id="IPR003593">
    <property type="entry name" value="AAA+_ATPase"/>
</dbReference>
<dbReference type="InterPro" id="IPR027417">
    <property type="entry name" value="P-loop_NTPase"/>
</dbReference>
<feature type="transmembrane region" description="Helical" evidence="7">
    <location>
        <begin position="158"/>
        <end position="178"/>
    </location>
</feature>
<sequence>MSLITIKNKVAKTIALAQREYGVYKTQLFGLAILSLLSGLLEGIGINAIIPIFSFINAGKSSPTDTISQVIENFFNFFHLLYTLKTLLIFIVILFLIKAAIAFITGYINASIITRYQTTTRSKLFALVLKTDWSFLSRQKAGYLEQVLTTDVMNSSSLLANVNNTIVLVANLLIYLLLAVNISSFIAILTLVLGAVVFLFFKPLFHRNRVLSEQIEKMYKQMTHFVNQNMYGMKTVKATAVENVVKEEGDAQFEKIRYLNLRMDTVRNISNSLIQPIGLIFIVAIFSFFYKLTSFNFASFAVIVYAINKVFSYTQVVQAQLHSITSLLPYVINIDRYRSEAKNQKEKDVGEQDFSFQTQLEFKNVSFAYIENVQTLSNISFTLKKGEMVGVIGPSGAGKTTVVDLLLRLLEPKSGSILLDGTTIIDIRLADWRTHIGYVSQDMFLINDTIENNIKFYNPYLTQEDMFFAAKQANIYDFIERQPKKFATIIGDRGILISGGEKQRIILARTLARKPEIIVLDEATSALDNESEALIQQSIENLKGNTTVIIIAHRLSTIMAVDKLIALESGKITEHGVPQELLKDKNSYFFRVFNLH</sequence>
<evidence type="ECO:0000256" key="4">
    <source>
        <dbReference type="ARBA" id="ARBA00022840"/>
    </source>
</evidence>
<comment type="caution">
    <text evidence="10">The sequence shown here is derived from an EMBL/GenBank/DDBJ whole genome shotgun (WGS) entry which is preliminary data.</text>
</comment>
<gene>
    <name evidence="10" type="ORF">UX10_C0006G0006</name>
</gene>
<dbReference type="GO" id="GO:0005524">
    <property type="term" value="F:ATP binding"/>
    <property type="evidence" value="ECO:0007669"/>
    <property type="project" value="UniProtKB-KW"/>
</dbReference>
<dbReference type="PANTHER" id="PTHR43394:SF1">
    <property type="entry name" value="ATP-BINDING CASSETTE SUB-FAMILY B MEMBER 10, MITOCHONDRIAL"/>
    <property type="match status" value="1"/>
</dbReference>
<accession>A0A0G1QGI1</accession>
<dbReference type="Gene3D" id="1.20.1560.10">
    <property type="entry name" value="ABC transporter type 1, transmembrane domain"/>
    <property type="match status" value="1"/>
</dbReference>
<evidence type="ECO:0000256" key="3">
    <source>
        <dbReference type="ARBA" id="ARBA00022741"/>
    </source>
</evidence>
<dbReference type="Gene3D" id="3.40.50.300">
    <property type="entry name" value="P-loop containing nucleotide triphosphate hydrolases"/>
    <property type="match status" value="1"/>
</dbReference>
<keyword evidence="2 7" id="KW-0812">Transmembrane</keyword>
<dbReference type="InterPro" id="IPR017871">
    <property type="entry name" value="ABC_transporter-like_CS"/>
</dbReference>
<dbReference type="AlphaFoldDB" id="A0A0G1QGI1"/>
<evidence type="ECO:0000259" key="9">
    <source>
        <dbReference type="PROSITE" id="PS50929"/>
    </source>
</evidence>
<dbReference type="PROSITE" id="PS00211">
    <property type="entry name" value="ABC_TRANSPORTER_1"/>
    <property type="match status" value="1"/>
</dbReference>
<dbReference type="PROSITE" id="PS50929">
    <property type="entry name" value="ABC_TM1F"/>
    <property type="match status" value="1"/>
</dbReference>
<feature type="domain" description="ABC transmembrane type-1" evidence="9">
    <location>
        <begin position="29"/>
        <end position="326"/>
    </location>
</feature>
<dbReference type="GO" id="GO:0016887">
    <property type="term" value="F:ATP hydrolysis activity"/>
    <property type="evidence" value="ECO:0007669"/>
    <property type="project" value="InterPro"/>
</dbReference>
<dbReference type="Proteomes" id="UP000033999">
    <property type="component" value="Unassembled WGS sequence"/>
</dbReference>
<dbReference type="InterPro" id="IPR039421">
    <property type="entry name" value="Type_1_exporter"/>
</dbReference>
<evidence type="ECO:0000256" key="7">
    <source>
        <dbReference type="SAM" id="Phobius"/>
    </source>
</evidence>
<dbReference type="InterPro" id="IPR036640">
    <property type="entry name" value="ABC1_TM_sf"/>
</dbReference>
<proteinExistence type="predicted"/>
<keyword evidence="3" id="KW-0547">Nucleotide-binding</keyword>
<organism evidence="10 11">
    <name type="scientific">Candidatus Magasanikbacteria bacterium GW2011_GWA2_45_39</name>
    <dbReference type="NCBI Taxonomy" id="1619041"/>
    <lineage>
        <taxon>Bacteria</taxon>
        <taxon>Candidatus Magasanikiibacteriota</taxon>
    </lineage>
</organism>
<protein>
    <submittedName>
        <fullName evidence="10">Xenobiotic-transporting ATPase</fullName>
    </submittedName>
</protein>
<evidence type="ECO:0000256" key="5">
    <source>
        <dbReference type="ARBA" id="ARBA00022989"/>
    </source>
</evidence>
<feature type="transmembrane region" description="Helical" evidence="7">
    <location>
        <begin position="272"/>
        <end position="290"/>
    </location>
</feature>
<feature type="transmembrane region" description="Helical" evidence="7">
    <location>
        <begin position="184"/>
        <end position="201"/>
    </location>
</feature>
<dbReference type="SUPFAM" id="SSF52540">
    <property type="entry name" value="P-loop containing nucleoside triphosphate hydrolases"/>
    <property type="match status" value="1"/>
</dbReference>
<feature type="transmembrane region" description="Helical" evidence="7">
    <location>
        <begin position="87"/>
        <end position="108"/>
    </location>
</feature>
<dbReference type="PANTHER" id="PTHR43394">
    <property type="entry name" value="ATP-DEPENDENT PERMEASE MDL1, MITOCHONDRIAL"/>
    <property type="match status" value="1"/>
</dbReference>
<evidence type="ECO:0000256" key="1">
    <source>
        <dbReference type="ARBA" id="ARBA00004651"/>
    </source>
</evidence>
<dbReference type="Pfam" id="PF00664">
    <property type="entry name" value="ABC_membrane"/>
    <property type="match status" value="1"/>
</dbReference>
<dbReference type="GO" id="GO:0005886">
    <property type="term" value="C:plasma membrane"/>
    <property type="evidence" value="ECO:0007669"/>
    <property type="project" value="UniProtKB-SubCell"/>
</dbReference>
<dbReference type="InterPro" id="IPR011527">
    <property type="entry name" value="ABC1_TM_dom"/>
</dbReference>
<evidence type="ECO:0000256" key="6">
    <source>
        <dbReference type="ARBA" id="ARBA00023136"/>
    </source>
</evidence>
<evidence type="ECO:0000313" key="10">
    <source>
        <dbReference type="EMBL" id="KKU07735.1"/>
    </source>
</evidence>
<dbReference type="SUPFAM" id="SSF90123">
    <property type="entry name" value="ABC transporter transmembrane region"/>
    <property type="match status" value="1"/>
</dbReference>
<dbReference type="EMBL" id="LCKX01000006">
    <property type="protein sequence ID" value="KKU07735.1"/>
    <property type="molecule type" value="Genomic_DNA"/>
</dbReference>
<dbReference type="Pfam" id="PF00005">
    <property type="entry name" value="ABC_tran"/>
    <property type="match status" value="1"/>
</dbReference>
<evidence type="ECO:0000256" key="2">
    <source>
        <dbReference type="ARBA" id="ARBA00022692"/>
    </source>
</evidence>
<keyword evidence="4" id="KW-0067">ATP-binding</keyword>
<reference evidence="10 11" key="1">
    <citation type="journal article" date="2015" name="Nature">
        <title>rRNA introns, odd ribosomes, and small enigmatic genomes across a large radiation of phyla.</title>
        <authorList>
            <person name="Brown C.T."/>
            <person name="Hug L.A."/>
            <person name="Thomas B.C."/>
            <person name="Sharon I."/>
            <person name="Castelle C.J."/>
            <person name="Singh A."/>
            <person name="Wilkins M.J."/>
            <person name="Williams K.H."/>
            <person name="Banfield J.F."/>
        </authorList>
    </citation>
    <scope>NUCLEOTIDE SEQUENCE [LARGE SCALE GENOMIC DNA]</scope>
</reference>
<feature type="domain" description="ABC transporter" evidence="8">
    <location>
        <begin position="360"/>
        <end position="594"/>
    </location>
</feature>
<keyword evidence="5 7" id="KW-1133">Transmembrane helix</keyword>
<dbReference type="FunFam" id="3.40.50.300:FF:000218">
    <property type="entry name" value="Multidrug ABC transporter ATP-binding protein"/>
    <property type="match status" value="1"/>
</dbReference>
<feature type="transmembrane region" description="Helical" evidence="7">
    <location>
        <begin position="28"/>
        <end position="56"/>
    </location>
</feature>
<dbReference type="GO" id="GO:0015421">
    <property type="term" value="F:ABC-type oligopeptide transporter activity"/>
    <property type="evidence" value="ECO:0007669"/>
    <property type="project" value="TreeGrafter"/>
</dbReference>
<dbReference type="SMART" id="SM00382">
    <property type="entry name" value="AAA"/>
    <property type="match status" value="1"/>
</dbReference>
<evidence type="ECO:0000313" key="11">
    <source>
        <dbReference type="Proteomes" id="UP000033999"/>
    </source>
</evidence>
<dbReference type="InterPro" id="IPR003439">
    <property type="entry name" value="ABC_transporter-like_ATP-bd"/>
</dbReference>
<keyword evidence="6 7" id="KW-0472">Membrane</keyword>
<evidence type="ECO:0000259" key="8">
    <source>
        <dbReference type="PROSITE" id="PS50893"/>
    </source>
</evidence>
<comment type="subcellular location">
    <subcellularLocation>
        <location evidence="1">Cell membrane</location>
        <topology evidence="1">Multi-pass membrane protein</topology>
    </subcellularLocation>
</comment>